<evidence type="ECO:0000313" key="5">
    <source>
        <dbReference type="Proteomes" id="UP000241462"/>
    </source>
</evidence>
<dbReference type="SUPFAM" id="SSF51735">
    <property type="entry name" value="NAD(P)-binding Rossmann-fold domains"/>
    <property type="match status" value="1"/>
</dbReference>
<sequence length="271" mass="28315">MAIPSSRDKLAGKRVAIIGGTSGIGFGTARVLLDHGAHVTVISSQQAHVDDAIVRLGALHCRSEQACQTSSPSAVYSSRIKGHVGDLRDESVFTALLLALAPLDHIIFTSVDKIIRGPLAKAELANSQHLFGVKFWGSVLVAKAVAAHDIVSPGGSLTLTSGVAGLRPSKNAAIGAALNGGILSLTQGLAVELADKRIRVNTVVPGLCRTELWDKQGHSREAQEEVWAKGAKELSVGFVGSPEDVAEAYLFFARADYANGTMVIIDGGAHI</sequence>
<evidence type="ECO:0000256" key="1">
    <source>
        <dbReference type="ARBA" id="ARBA00006484"/>
    </source>
</evidence>
<dbReference type="GO" id="GO:0016491">
    <property type="term" value="F:oxidoreductase activity"/>
    <property type="evidence" value="ECO:0007669"/>
    <property type="project" value="UniProtKB-KW"/>
</dbReference>
<dbReference type="Proteomes" id="UP000241462">
    <property type="component" value="Unassembled WGS sequence"/>
</dbReference>
<organism evidence="4 5">
    <name type="scientific">Coniella lustricola</name>
    <dbReference type="NCBI Taxonomy" id="2025994"/>
    <lineage>
        <taxon>Eukaryota</taxon>
        <taxon>Fungi</taxon>
        <taxon>Dikarya</taxon>
        <taxon>Ascomycota</taxon>
        <taxon>Pezizomycotina</taxon>
        <taxon>Sordariomycetes</taxon>
        <taxon>Sordariomycetidae</taxon>
        <taxon>Diaporthales</taxon>
        <taxon>Schizoparmaceae</taxon>
        <taxon>Coniella</taxon>
    </lineage>
</organism>
<dbReference type="PANTHER" id="PTHR43477">
    <property type="entry name" value="DIHYDROANTICAPSIN 7-DEHYDROGENASE"/>
    <property type="match status" value="1"/>
</dbReference>
<dbReference type="AlphaFoldDB" id="A0A2T3A301"/>
<dbReference type="InterPro" id="IPR036291">
    <property type="entry name" value="NAD(P)-bd_dom_sf"/>
</dbReference>
<protein>
    <submittedName>
        <fullName evidence="4">Uncharacterized protein</fullName>
    </submittedName>
</protein>
<dbReference type="OrthoDB" id="294295at2759"/>
<dbReference type="EMBL" id="KZ678490">
    <property type="protein sequence ID" value="PSR81943.1"/>
    <property type="molecule type" value="Genomic_DNA"/>
</dbReference>
<dbReference type="InterPro" id="IPR057571">
    <property type="entry name" value="SDR_PhqE-like"/>
</dbReference>
<accession>A0A2T3A301</accession>
<reference evidence="4 5" key="1">
    <citation type="journal article" date="2018" name="Mycol. Prog.">
        <title>Coniella lustricola, a new species from submerged detritus.</title>
        <authorList>
            <person name="Raudabaugh D.B."/>
            <person name="Iturriaga T."/>
            <person name="Carver A."/>
            <person name="Mondo S."/>
            <person name="Pangilinan J."/>
            <person name="Lipzen A."/>
            <person name="He G."/>
            <person name="Amirebrahimi M."/>
            <person name="Grigoriev I.V."/>
            <person name="Miller A.N."/>
        </authorList>
    </citation>
    <scope>NUCLEOTIDE SEQUENCE [LARGE SCALE GENOMIC DNA]</scope>
    <source>
        <strain evidence="4 5">B22-T-1</strain>
    </source>
</reference>
<comment type="similarity">
    <text evidence="1">Belongs to the short-chain dehydrogenases/reductases (SDR) family.</text>
</comment>
<gene>
    <name evidence="4" type="ORF">BD289DRAFT_438372</name>
</gene>
<proteinExistence type="inferred from homology"/>
<keyword evidence="2" id="KW-0521">NADP</keyword>
<dbReference type="CDD" id="cd05233">
    <property type="entry name" value="SDR_c"/>
    <property type="match status" value="1"/>
</dbReference>
<dbReference type="InterPro" id="IPR051122">
    <property type="entry name" value="SDR_DHRS6-like"/>
</dbReference>
<dbReference type="PANTHER" id="PTHR43477:SF1">
    <property type="entry name" value="DIHYDROANTICAPSIN 7-DEHYDROGENASE"/>
    <property type="match status" value="1"/>
</dbReference>
<dbReference type="STRING" id="2025994.A0A2T3A301"/>
<dbReference type="PRINTS" id="PR00081">
    <property type="entry name" value="GDHRDH"/>
</dbReference>
<keyword evidence="5" id="KW-1185">Reference proteome</keyword>
<keyword evidence="3" id="KW-0560">Oxidoreductase</keyword>
<dbReference type="Gene3D" id="3.40.50.720">
    <property type="entry name" value="NAD(P)-binding Rossmann-like Domain"/>
    <property type="match status" value="1"/>
</dbReference>
<evidence type="ECO:0000256" key="2">
    <source>
        <dbReference type="ARBA" id="ARBA00022857"/>
    </source>
</evidence>
<dbReference type="InterPro" id="IPR002347">
    <property type="entry name" value="SDR_fam"/>
</dbReference>
<evidence type="ECO:0000256" key="3">
    <source>
        <dbReference type="ARBA" id="ARBA00023002"/>
    </source>
</evidence>
<dbReference type="Pfam" id="PF23441">
    <property type="entry name" value="SDR"/>
    <property type="match status" value="1"/>
</dbReference>
<name>A0A2T3A301_9PEZI</name>
<dbReference type="InParanoid" id="A0A2T3A301"/>
<evidence type="ECO:0000313" key="4">
    <source>
        <dbReference type="EMBL" id="PSR81943.1"/>
    </source>
</evidence>